<dbReference type="OrthoDB" id="9805462at2"/>
<comment type="similarity">
    <text evidence="3">Belongs to the SmpB family.</text>
</comment>
<evidence type="ECO:0000313" key="6">
    <source>
        <dbReference type="Proteomes" id="UP000214588"/>
    </source>
</evidence>
<gene>
    <name evidence="3" type="primary">smpB</name>
    <name evidence="5" type="ORF">CDO51_06665</name>
</gene>
<dbReference type="Gene3D" id="2.40.280.10">
    <property type="match status" value="1"/>
</dbReference>
<proteinExistence type="inferred from homology"/>
<protein>
    <recommendedName>
        <fullName evidence="3">SsrA-binding protein</fullName>
    </recommendedName>
    <alternativeName>
        <fullName evidence="3">Small protein B</fullName>
    </alternativeName>
</protein>
<reference evidence="5 6" key="1">
    <citation type="submission" date="2017-06" db="EMBL/GenBank/DDBJ databases">
        <title>Draft Genome Sequence of Natranaerobius trueperi halophilic, alkalithermophilic bacteria from soda lakes.</title>
        <authorList>
            <person name="Zhao B."/>
        </authorList>
    </citation>
    <scope>NUCLEOTIDE SEQUENCE [LARGE SCALE GENOMIC DNA]</scope>
    <source>
        <strain evidence="5 6">DSM 18760</strain>
    </source>
</reference>
<dbReference type="GO" id="GO:0003723">
    <property type="term" value="F:RNA binding"/>
    <property type="evidence" value="ECO:0007669"/>
    <property type="project" value="UniProtKB-UniRule"/>
</dbReference>
<dbReference type="NCBIfam" id="NF003843">
    <property type="entry name" value="PRK05422.1"/>
    <property type="match status" value="1"/>
</dbReference>
<dbReference type="InterPro" id="IPR023620">
    <property type="entry name" value="SmpB"/>
</dbReference>
<name>A0A226C074_9FIRM</name>
<dbReference type="EMBL" id="NIQC01000012">
    <property type="protein sequence ID" value="OWZ83770.1"/>
    <property type="molecule type" value="Genomic_DNA"/>
</dbReference>
<evidence type="ECO:0000256" key="4">
    <source>
        <dbReference type="SAM" id="MobiDB-lite"/>
    </source>
</evidence>
<accession>A0A226C074</accession>
<evidence type="ECO:0000256" key="3">
    <source>
        <dbReference type="HAMAP-Rule" id="MF_00023"/>
    </source>
</evidence>
<dbReference type="PANTHER" id="PTHR30308">
    <property type="entry name" value="TMRNA-BINDING COMPONENT OF TRANS-TRANSLATION TAGGING COMPLEX"/>
    <property type="match status" value="1"/>
</dbReference>
<dbReference type="InterPro" id="IPR000037">
    <property type="entry name" value="SsrA-bd_prot"/>
</dbReference>
<keyword evidence="1 3" id="KW-0963">Cytoplasm</keyword>
<sequence>MANDVIVLTKNRRAGHDYFIEEKYEAGIELKGTEVKSCKNRSVNLKDGFARIEKGEVFLYNVHISPYDEGNQFNHEPTRTRKLLLHKREIKQLIGKTTQKGYTLVPLSVYVKRGKIKVELGLVKGKQKYDKRESIKRKTMEREMEKAMKDKMKY</sequence>
<feature type="region of interest" description="Disordered" evidence="4">
    <location>
        <begin position="133"/>
        <end position="154"/>
    </location>
</feature>
<comment type="caution">
    <text evidence="5">The sequence shown here is derived from an EMBL/GenBank/DDBJ whole genome shotgun (WGS) entry which is preliminary data.</text>
</comment>
<evidence type="ECO:0000256" key="2">
    <source>
        <dbReference type="ARBA" id="ARBA00022884"/>
    </source>
</evidence>
<dbReference type="SUPFAM" id="SSF74982">
    <property type="entry name" value="Small protein B (SmpB)"/>
    <property type="match status" value="1"/>
</dbReference>
<dbReference type="NCBIfam" id="TIGR00086">
    <property type="entry name" value="smpB"/>
    <property type="match status" value="1"/>
</dbReference>
<organism evidence="5 6">
    <name type="scientific">Natranaerobius trueperi</name>
    <dbReference type="NCBI Taxonomy" id="759412"/>
    <lineage>
        <taxon>Bacteria</taxon>
        <taxon>Bacillati</taxon>
        <taxon>Bacillota</taxon>
        <taxon>Clostridia</taxon>
        <taxon>Natranaerobiales</taxon>
        <taxon>Natranaerobiaceae</taxon>
        <taxon>Natranaerobius</taxon>
    </lineage>
</organism>
<keyword evidence="2 3" id="KW-0694">RNA-binding</keyword>
<dbReference type="HAMAP" id="MF_00023">
    <property type="entry name" value="SmpB"/>
    <property type="match status" value="1"/>
</dbReference>
<dbReference type="GO" id="GO:0005829">
    <property type="term" value="C:cytosol"/>
    <property type="evidence" value="ECO:0007669"/>
    <property type="project" value="TreeGrafter"/>
</dbReference>
<dbReference type="Pfam" id="PF01668">
    <property type="entry name" value="SmpB"/>
    <property type="match status" value="1"/>
</dbReference>
<keyword evidence="6" id="KW-1185">Reference proteome</keyword>
<dbReference type="GO" id="GO:0070930">
    <property type="term" value="P:trans-translation-dependent protein tagging"/>
    <property type="evidence" value="ECO:0007669"/>
    <property type="project" value="TreeGrafter"/>
</dbReference>
<dbReference type="PANTHER" id="PTHR30308:SF2">
    <property type="entry name" value="SSRA-BINDING PROTEIN"/>
    <property type="match status" value="1"/>
</dbReference>
<dbReference type="RefSeq" id="WP_089023520.1">
    <property type="nucleotide sequence ID" value="NZ_NIQC01000012.1"/>
</dbReference>
<dbReference type="AlphaFoldDB" id="A0A226C074"/>
<evidence type="ECO:0000313" key="5">
    <source>
        <dbReference type="EMBL" id="OWZ83770.1"/>
    </source>
</evidence>
<evidence type="ECO:0000256" key="1">
    <source>
        <dbReference type="ARBA" id="ARBA00022490"/>
    </source>
</evidence>
<comment type="function">
    <text evidence="3">Required for rescue of stalled ribosomes mediated by trans-translation. Binds to transfer-messenger RNA (tmRNA), required for stable association of tmRNA with ribosomes. tmRNA and SmpB together mimic tRNA shape, replacing the anticodon stem-loop with SmpB. tmRNA is encoded by the ssrA gene; the 2 termini fold to resemble tRNA(Ala) and it encodes a 'tag peptide', a short internal open reading frame. During trans-translation Ala-aminoacylated tmRNA acts like a tRNA, entering the A-site of stalled ribosomes, displacing the stalled mRNA. The ribosome then switches to translate the ORF on the tmRNA; the nascent peptide is terminated with the 'tag peptide' encoded by the tmRNA and targeted for degradation. The ribosome is freed to recommence translation, which seems to be the essential function of trans-translation.</text>
</comment>
<dbReference type="GO" id="GO:0070929">
    <property type="term" value="P:trans-translation"/>
    <property type="evidence" value="ECO:0007669"/>
    <property type="project" value="UniProtKB-UniRule"/>
</dbReference>
<dbReference type="CDD" id="cd09294">
    <property type="entry name" value="SmpB"/>
    <property type="match status" value="1"/>
</dbReference>
<dbReference type="Proteomes" id="UP000214588">
    <property type="component" value="Unassembled WGS sequence"/>
</dbReference>
<comment type="subcellular location">
    <subcellularLocation>
        <location evidence="3">Cytoplasm</location>
    </subcellularLocation>
    <text evidence="3">The tmRNA-SmpB complex associates with stalled 70S ribosomes.</text>
</comment>